<dbReference type="RefSeq" id="WP_012489322.1">
    <property type="nucleotide sequence ID" value="NC_010995.1"/>
</dbReference>
<dbReference type="eggNOG" id="COG0665">
    <property type="taxonomic scope" value="Bacteria"/>
</dbReference>
<dbReference type="Pfam" id="PF01266">
    <property type="entry name" value="DAO"/>
    <property type="match status" value="1"/>
</dbReference>
<name>B3PI09_CELJU</name>
<gene>
    <name evidence="3" type="ordered locus">CJA_3752</name>
</gene>
<dbReference type="KEGG" id="cja:CJA_3752"/>
<dbReference type="EMBL" id="CP000934">
    <property type="protein sequence ID" value="ACE82798.1"/>
    <property type="molecule type" value="Genomic_DNA"/>
</dbReference>
<evidence type="ECO:0000259" key="2">
    <source>
        <dbReference type="Pfam" id="PF01266"/>
    </source>
</evidence>
<dbReference type="InterPro" id="IPR036188">
    <property type="entry name" value="FAD/NAD-bd_sf"/>
</dbReference>
<feature type="domain" description="FAD dependent oxidoreductase" evidence="2">
    <location>
        <begin position="26"/>
        <end position="390"/>
    </location>
</feature>
<keyword evidence="4" id="KW-1185">Reference proteome</keyword>
<dbReference type="Gene3D" id="3.30.9.10">
    <property type="entry name" value="D-Amino Acid Oxidase, subunit A, domain 2"/>
    <property type="match status" value="1"/>
</dbReference>
<evidence type="ECO:0000313" key="3">
    <source>
        <dbReference type="EMBL" id="ACE82798.1"/>
    </source>
</evidence>
<dbReference type="AlphaFoldDB" id="B3PI09"/>
<dbReference type="OrthoDB" id="6925984at2"/>
<sequence>MCEQSPWQTGPASDTITALNRDQVFDVVVVGGGFTGLSIAYHLAKLKGAEGIALVEAAEIGSGASGRNSGMIGPGIWGTYDRMEKKFGPDMAQAMFAHTESAVRIAIDWIQAEPLPCDLVVGKQIKVAITEAHQEKLAREVSALQRAGFAIRGLEKRELQHHIRTDRYRYGLEYAQSATVNPLALAQALKHQLIAMGVQVFEHTPVTHIQSHTQQLMIKTPKASLCAKNLFIAANGFMPAMGILKNRVFPISTHLLRTQPLTNTELASLGINSHCAFIDTRRIFNFFRLTPDNRLVFGGGKPVLNPANSNGRFEHHTDKCAGQVLHRELLDVFPTLADVPIETLWRGTMGFTIDNLPILGATADPRIFLAGAWCGHGLALSLANGKHIAQAWINNEPMTSMPWHRASAPLMPPGALLAPSLAAYISTLSLADRWDLFKGGSAGGAPHQTQVVGK</sequence>
<dbReference type="Proteomes" id="UP000001036">
    <property type="component" value="Chromosome"/>
</dbReference>
<dbReference type="PANTHER" id="PTHR13847:SF281">
    <property type="entry name" value="FAD DEPENDENT OXIDOREDUCTASE DOMAIN-CONTAINING PROTEIN"/>
    <property type="match status" value="1"/>
</dbReference>
<evidence type="ECO:0000256" key="1">
    <source>
        <dbReference type="ARBA" id="ARBA00023002"/>
    </source>
</evidence>
<dbReference type="GO" id="GO:0016491">
    <property type="term" value="F:oxidoreductase activity"/>
    <property type="evidence" value="ECO:0007669"/>
    <property type="project" value="UniProtKB-KW"/>
</dbReference>
<dbReference type="InterPro" id="IPR006076">
    <property type="entry name" value="FAD-dep_OxRdtase"/>
</dbReference>
<proteinExistence type="predicted"/>
<organism evidence="3 4">
    <name type="scientific">Cellvibrio japonicus (strain Ueda107)</name>
    <name type="common">Pseudomonas fluorescens subsp. cellulosa</name>
    <dbReference type="NCBI Taxonomy" id="498211"/>
    <lineage>
        <taxon>Bacteria</taxon>
        <taxon>Pseudomonadati</taxon>
        <taxon>Pseudomonadota</taxon>
        <taxon>Gammaproteobacteria</taxon>
        <taxon>Cellvibrionales</taxon>
        <taxon>Cellvibrionaceae</taxon>
        <taxon>Cellvibrio</taxon>
    </lineage>
</organism>
<evidence type="ECO:0000313" key="4">
    <source>
        <dbReference type="Proteomes" id="UP000001036"/>
    </source>
</evidence>
<dbReference type="GO" id="GO:0005737">
    <property type="term" value="C:cytoplasm"/>
    <property type="evidence" value="ECO:0007669"/>
    <property type="project" value="TreeGrafter"/>
</dbReference>
<dbReference type="STRING" id="498211.CJA_3752"/>
<dbReference type="SUPFAM" id="SSF51905">
    <property type="entry name" value="FAD/NAD(P)-binding domain"/>
    <property type="match status" value="1"/>
</dbReference>
<reference evidence="3 4" key="1">
    <citation type="journal article" date="2008" name="J. Bacteriol.">
        <title>Insights into plant cell wall degradation from the genome sequence of the soil bacterium Cellvibrio japonicus.</title>
        <authorList>
            <person name="Deboy R.T."/>
            <person name="Mongodin E.F."/>
            <person name="Fouts D.E."/>
            <person name="Tailford L.E."/>
            <person name="Khouri H."/>
            <person name="Emerson J.B."/>
            <person name="Mohamoud Y."/>
            <person name="Watkins K."/>
            <person name="Henrissat B."/>
            <person name="Gilbert H.J."/>
            <person name="Nelson K.E."/>
        </authorList>
    </citation>
    <scope>NUCLEOTIDE SEQUENCE [LARGE SCALE GENOMIC DNA]</scope>
    <source>
        <strain evidence="3 4">Ueda107</strain>
    </source>
</reference>
<protein>
    <submittedName>
        <fullName evidence="3">FAD binding domain protein</fullName>
    </submittedName>
</protein>
<dbReference type="Gene3D" id="3.50.50.60">
    <property type="entry name" value="FAD/NAD(P)-binding domain"/>
    <property type="match status" value="1"/>
</dbReference>
<dbReference type="HOGENOM" id="CLU_007884_3_2_6"/>
<accession>B3PI09</accession>
<dbReference type="PANTHER" id="PTHR13847">
    <property type="entry name" value="SARCOSINE DEHYDROGENASE-RELATED"/>
    <property type="match status" value="1"/>
</dbReference>
<keyword evidence="1" id="KW-0560">Oxidoreductase</keyword>